<comment type="caution">
    <text evidence="3">The sequence shown here is derived from an EMBL/GenBank/DDBJ whole genome shotgun (WGS) entry which is preliminary data.</text>
</comment>
<dbReference type="InterPro" id="IPR011990">
    <property type="entry name" value="TPR-like_helical_dom_sf"/>
</dbReference>
<evidence type="ECO:0000256" key="1">
    <source>
        <dbReference type="ARBA" id="ARBA00022737"/>
    </source>
</evidence>
<dbReference type="PROSITE" id="PS51375">
    <property type="entry name" value="PPR"/>
    <property type="match status" value="1"/>
</dbReference>
<accession>A0A978UYM7</accession>
<dbReference type="Proteomes" id="UP000813462">
    <property type="component" value="Unassembled WGS sequence"/>
</dbReference>
<name>A0A978UYM7_ZIZJJ</name>
<dbReference type="Gene3D" id="1.25.40.10">
    <property type="entry name" value="Tetratricopeptide repeat domain"/>
    <property type="match status" value="1"/>
</dbReference>
<proteinExistence type="predicted"/>
<keyword evidence="1" id="KW-0677">Repeat</keyword>
<dbReference type="InterPro" id="IPR025322">
    <property type="entry name" value="PADRE_dom"/>
</dbReference>
<dbReference type="PANTHER" id="PTHR33052">
    <property type="entry name" value="DUF4228 DOMAIN PROTEIN-RELATED"/>
    <property type="match status" value="1"/>
</dbReference>
<evidence type="ECO:0008006" key="5">
    <source>
        <dbReference type="Google" id="ProtNLM"/>
    </source>
</evidence>
<feature type="repeat" description="PPR" evidence="2">
    <location>
        <begin position="107"/>
        <end position="141"/>
    </location>
</feature>
<evidence type="ECO:0000256" key="2">
    <source>
        <dbReference type="PROSITE-ProRule" id="PRU00708"/>
    </source>
</evidence>
<gene>
    <name evidence="3" type="ORF">FEM48_Zijuj08G0107400</name>
</gene>
<organism evidence="3 4">
    <name type="scientific">Ziziphus jujuba var. spinosa</name>
    <dbReference type="NCBI Taxonomy" id="714518"/>
    <lineage>
        <taxon>Eukaryota</taxon>
        <taxon>Viridiplantae</taxon>
        <taxon>Streptophyta</taxon>
        <taxon>Embryophyta</taxon>
        <taxon>Tracheophyta</taxon>
        <taxon>Spermatophyta</taxon>
        <taxon>Magnoliopsida</taxon>
        <taxon>eudicotyledons</taxon>
        <taxon>Gunneridae</taxon>
        <taxon>Pentapetalae</taxon>
        <taxon>rosids</taxon>
        <taxon>fabids</taxon>
        <taxon>Rosales</taxon>
        <taxon>Rhamnaceae</taxon>
        <taxon>Paliureae</taxon>
        <taxon>Ziziphus</taxon>
    </lineage>
</organism>
<reference evidence="3" key="1">
    <citation type="journal article" date="2021" name="Front. Plant Sci.">
        <title>Chromosome-Scale Genome Assembly for Chinese Sour Jujube and Insights Into Its Genome Evolution and Domestication Signature.</title>
        <authorList>
            <person name="Shen L.-Y."/>
            <person name="Luo H."/>
            <person name="Wang X.-L."/>
            <person name="Wang X.-M."/>
            <person name="Qiu X.-J."/>
            <person name="Liu H."/>
            <person name="Zhou S.-S."/>
            <person name="Jia K.-H."/>
            <person name="Nie S."/>
            <person name="Bao Y.-T."/>
            <person name="Zhang R.-G."/>
            <person name="Yun Q.-Z."/>
            <person name="Chai Y.-H."/>
            <person name="Lu J.-Y."/>
            <person name="Li Y."/>
            <person name="Zhao S.-W."/>
            <person name="Mao J.-F."/>
            <person name="Jia S.-G."/>
            <person name="Mao Y.-M."/>
        </authorList>
    </citation>
    <scope>NUCLEOTIDE SEQUENCE</scope>
    <source>
        <strain evidence="3">AT0</strain>
        <tissue evidence="3">Leaf</tissue>
    </source>
</reference>
<dbReference type="Pfam" id="PF14009">
    <property type="entry name" value="PADRE"/>
    <property type="match status" value="1"/>
</dbReference>
<dbReference type="AlphaFoldDB" id="A0A978UYM7"/>
<dbReference type="InterPro" id="IPR002885">
    <property type="entry name" value="PPR_rpt"/>
</dbReference>
<dbReference type="EMBL" id="JAEACU010000008">
    <property type="protein sequence ID" value="KAH7520093.1"/>
    <property type="molecule type" value="Genomic_DNA"/>
</dbReference>
<evidence type="ECO:0000313" key="3">
    <source>
        <dbReference type="EMBL" id="KAH7520093.1"/>
    </source>
</evidence>
<sequence length="340" mass="37931">MYVARKCRTVGSRLKHSFHFHSLFVTLPSMPATLTHKFKTSTHQDLHCLLEKCSSMSELKQLHAQIIIRSLTNENLTLGKLISFCAVSDAGDLRYARLIFDQVIEPNKFMYNCLIRGYSNSDEQVNSLLLYSKMIASGLSPNEFTLPFVLKTMIASMRMNVLVDLGKEGSGRDQRSFKEKSSSDSTHVATAKLILQDGRLEEFSYPVKVSYILQKNPTCFICNSDEMDFDDVVRAVNDDDVLQPGQLYFALPLHRLKYPLQAEEMAALAVKASSALMKNGTEKCGYRRKAVSPVIFSGEDVKSTQRAAAVVGGYEGGLRSGRRRSGGGRKFTAMLNSIPE</sequence>
<evidence type="ECO:0000313" key="4">
    <source>
        <dbReference type="Proteomes" id="UP000813462"/>
    </source>
</evidence>
<protein>
    <recommendedName>
        <fullName evidence="5">Pentatricopeptide repeat-containing protein</fullName>
    </recommendedName>
</protein>